<dbReference type="Pfam" id="PF04055">
    <property type="entry name" value="Radical_SAM"/>
    <property type="match status" value="1"/>
</dbReference>
<proteinExistence type="predicted"/>
<keyword evidence="5" id="KW-0456">Lyase</keyword>
<dbReference type="SMART" id="SM00729">
    <property type="entry name" value="Elp3"/>
    <property type="match status" value="1"/>
</dbReference>
<dbReference type="InterPro" id="IPR058240">
    <property type="entry name" value="rSAM_sf"/>
</dbReference>
<keyword evidence="2" id="KW-0408">Iron</keyword>
<dbReference type="RefSeq" id="WP_089355727.1">
    <property type="nucleotide sequence ID" value="NZ_FZPD01000002.1"/>
</dbReference>
<evidence type="ECO:0000256" key="1">
    <source>
        <dbReference type="ARBA" id="ARBA00022723"/>
    </source>
</evidence>
<dbReference type="SUPFAM" id="SSF102114">
    <property type="entry name" value="Radical SAM enzymes"/>
    <property type="match status" value="1"/>
</dbReference>
<dbReference type="OrthoDB" id="9785699at2"/>
<keyword evidence="6" id="KW-1185">Reference proteome</keyword>
<dbReference type="SFLD" id="SFLDG01084">
    <property type="entry name" value="Uncharacterised_Radical_SAM_Su"/>
    <property type="match status" value="1"/>
</dbReference>
<dbReference type="PANTHER" id="PTHR43432:SF3">
    <property type="entry name" value="SLR0285 PROTEIN"/>
    <property type="match status" value="1"/>
</dbReference>
<gene>
    <name evidence="5" type="ORF">SAMN05421640_0955</name>
</gene>
<keyword evidence="1" id="KW-0479">Metal-binding</keyword>
<evidence type="ECO:0000313" key="6">
    <source>
        <dbReference type="Proteomes" id="UP000198393"/>
    </source>
</evidence>
<dbReference type="GO" id="GO:0051536">
    <property type="term" value="F:iron-sulfur cluster binding"/>
    <property type="evidence" value="ECO:0007669"/>
    <property type="project" value="UniProtKB-KW"/>
</dbReference>
<accession>A0A239GQ26</accession>
<feature type="domain" description="Radical SAM core" evidence="4">
    <location>
        <begin position="58"/>
        <end position="295"/>
    </location>
</feature>
<dbReference type="EMBL" id="FZPD01000002">
    <property type="protein sequence ID" value="SNS71237.1"/>
    <property type="molecule type" value="Genomic_DNA"/>
</dbReference>
<dbReference type="InterPro" id="IPR040086">
    <property type="entry name" value="MJ0683-like"/>
</dbReference>
<evidence type="ECO:0000313" key="5">
    <source>
        <dbReference type="EMBL" id="SNS71237.1"/>
    </source>
</evidence>
<reference evidence="5 6" key="1">
    <citation type="submission" date="2017-06" db="EMBL/GenBank/DDBJ databases">
        <authorList>
            <person name="Kim H.J."/>
            <person name="Triplett B.A."/>
        </authorList>
    </citation>
    <scope>NUCLEOTIDE SEQUENCE [LARGE SCALE GENOMIC DNA]</scope>
    <source>
        <strain evidence="5 6">DSM 19307</strain>
    </source>
</reference>
<name>A0A239GQ26_EKHLU</name>
<dbReference type="GO" id="GO:0016829">
    <property type="term" value="F:lyase activity"/>
    <property type="evidence" value="ECO:0007669"/>
    <property type="project" value="UniProtKB-KW"/>
</dbReference>
<evidence type="ECO:0000259" key="4">
    <source>
        <dbReference type="PROSITE" id="PS51918"/>
    </source>
</evidence>
<dbReference type="NCBIfam" id="NF033668">
    <property type="entry name" value="rSAM_PA0069"/>
    <property type="match status" value="1"/>
</dbReference>
<dbReference type="PROSITE" id="PS51918">
    <property type="entry name" value="RADICAL_SAM"/>
    <property type="match status" value="1"/>
</dbReference>
<dbReference type="InterPro" id="IPR007197">
    <property type="entry name" value="rSAM"/>
</dbReference>
<evidence type="ECO:0000256" key="2">
    <source>
        <dbReference type="ARBA" id="ARBA00023004"/>
    </source>
</evidence>
<sequence length="349" mass="39741">MDYIKGKGAQINVPNKFLKHHISTEEIEGLDEELLTNKPKTEVFTETPKKIISTNKSPDIGMTASINPYQGCEHGCIYCYARNSHEYWGFSAGLDFETKIIVKPEAPELLEREFLKASWKPRTIMLSGNTDCYQPLEKKFKLTRKLLEVFNKYQNPVGIITKNALVSRDIDILKELASCNLVHVIFSITTLDEKLRQKLEPRTASAAKKLKAMEEFAQNDIPVGVMNAPIIPGLNHHEIPEILKVTSNAGASFASYTVVRLNGQIGTIFHDWLKKTFPDRVDKVWHQIQDLHGGNVNDVEFGRRIKGDGKISEIIRKLFEVSKRKYFKDRSFPALETSHFRRGGSYSLF</sequence>
<keyword evidence="3" id="KW-0411">Iron-sulfur</keyword>
<organism evidence="5 6">
    <name type="scientific">Ekhidna lutea</name>
    <dbReference type="NCBI Taxonomy" id="447679"/>
    <lineage>
        <taxon>Bacteria</taxon>
        <taxon>Pseudomonadati</taxon>
        <taxon>Bacteroidota</taxon>
        <taxon>Cytophagia</taxon>
        <taxon>Cytophagales</taxon>
        <taxon>Reichenbachiellaceae</taxon>
        <taxon>Ekhidna</taxon>
    </lineage>
</organism>
<dbReference type="InterPro" id="IPR006638">
    <property type="entry name" value="Elp3/MiaA/NifB-like_rSAM"/>
</dbReference>
<dbReference type="AlphaFoldDB" id="A0A239GQ26"/>
<dbReference type="PANTHER" id="PTHR43432">
    <property type="entry name" value="SLR0285 PROTEIN"/>
    <property type="match status" value="1"/>
</dbReference>
<evidence type="ECO:0000256" key="3">
    <source>
        <dbReference type="ARBA" id="ARBA00023014"/>
    </source>
</evidence>
<dbReference type="GO" id="GO:0046872">
    <property type="term" value="F:metal ion binding"/>
    <property type="evidence" value="ECO:0007669"/>
    <property type="project" value="UniProtKB-KW"/>
</dbReference>
<dbReference type="SFLD" id="SFLDS00029">
    <property type="entry name" value="Radical_SAM"/>
    <property type="match status" value="1"/>
</dbReference>
<dbReference type="Proteomes" id="UP000198393">
    <property type="component" value="Unassembled WGS sequence"/>
</dbReference>
<protein>
    <submittedName>
        <fullName evidence="5">DNA repair photolyase</fullName>
    </submittedName>
</protein>
<dbReference type="Gene3D" id="3.80.30.30">
    <property type="match status" value="1"/>
</dbReference>
<dbReference type="CDD" id="cd01335">
    <property type="entry name" value="Radical_SAM"/>
    <property type="match status" value="1"/>
</dbReference>